<protein>
    <recommendedName>
        <fullName evidence="3">DUF4127 family protein</fullName>
    </recommendedName>
</protein>
<dbReference type="STRING" id="1131935.PDENDC454_07570"/>
<dbReference type="Proteomes" id="UP000003900">
    <property type="component" value="Unassembled WGS sequence"/>
</dbReference>
<evidence type="ECO:0000313" key="2">
    <source>
        <dbReference type="Proteomes" id="UP000003900"/>
    </source>
</evidence>
<evidence type="ECO:0000313" key="1">
    <source>
        <dbReference type="EMBL" id="EHQ62885.1"/>
    </source>
</evidence>
<dbReference type="PATRIC" id="fig|1131935.3.peg.1538"/>
<comment type="caution">
    <text evidence="1">The sequence shown here is derived from an EMBL/GenBank/DDBJ whole genome shotgun (WGS) entry which is preliminary data.</text>
</comment>
<dbReference type="EMBL" id="AHKH01000014">
    <property type="protein sequence ID" value="EHQ62885.1"/>
    <property type="molecule type" value="Genomic_DNA"/>
</dbReference>
<dbReference type="AlphaFoldDB" id="H3SDB9"/>
<gene>
    <name evidence="1" type="ORF">PDENDC454_07570</name>
</gene>
<evidence type="ECO:0008006" key="3">
    <source>
        <dbReference type="Google" id="ProtNLM"/>
    </source>
</evidence>
<proteinExistence type="predicted"/>
<dbReference type="Pfam" id="PF13552">
    <property type="entry name" value="DUF4127"/>
    <property type="match status" value="1"/>
</dbReference>
<name>H3SDB9_9BACL</name>
<organism evidence="1 2">
    <name type="scientific">Paenibacillus dendritiformis C454</name>
    <dbReference type="NCBI Taxonomy" id="1131935"/>
    <lineage>
        <taxon>Bacteria</taxon>
        <taxon>Bacillati</taxon>
        <taxon>Bacillota</taxon>
        <taxon>Bacilli</taxon>
        <taxon>Bacillales</taxon>
        <taxon>Paenibacillaceae</taxon>
        <taxon>Paenibacillus</taxon>
    </lineage>
</organism>
<reference evidence="1 2" key="1">
    <citation type="journal article" date="2012" name="J. Bacteriol.">
        <title>Genome Sequence of the Pattern-Forming Social Bacterium Paenibacillus dendritiformis C454 Chiral Morphotype.</title>
        <authorList>
            <person name="Sirota-Madi A."/>
            <person name="Olender T."/>
            <person name="Helman Y."/>
            <person name="Brainis I."/>
            <person name="Finkelshtein A."/>
            <person name="Roth D."/>
            <person name="Hagai E."/>
            <person name="Leshkowitz D."/>
            <person name="Brodsky L."/>
            <person name="Galatenko V."/>
            <person name="Nikolaev V."/>
            <person name="Gutnick D.L."/>
            <person name="Lancet D."/>
            <person name="Ben-Jacob E."/>
        </authorList>
    </citation>
    <scope>NUCLEOTIDE SEQUENCE [LARGE SCALE GENOMIC DNA]</scope>
    <source>
        <strain evidence="1 2">C454</strain>
    </source>
</reference>
<keyword evidence="2" id="KW-1185">Reference proteome</keyword>
<accession>H3SDB9</accession>
<dbReference type="InterPro" id="IPR025394">
    <property type="entry name" value="DUF4127"/>
</dbReference>
<sequence>MMKTVLYVPLDDRPVNVDDVMMQGRSAGLNVITPCLSDIRNRLDSEKTAADGILESTSSPAVGNPNNIRRFILHQAGAVDGFIISADMLVYGGLIGSRRLRACGGGMYPYYDPAAAKLLDVIRLVKQSYPRKPVYVLDTIMRLATTTFVDGLTYEAYTEARSFMQQPRRSFTEFDDIVQGYDLSPDGSYGSTVHFDKEQYYNARRHKFKTNYYILEQLARSGYIDFLAIGVDDAYTQGVQLNEIRFVEGRINAWLGGGASGQNPDRAIILPDADGLGHALMARMANQLYRGGAKPRYAVQYYGPDGSTITNPYEYMNVDDNIRRHIDIIGGQLVPGSPDIEIIAITASEQVSAAVSRMEANVSNRVPTVAIDFVGRGPANAAVTEALLDSPDTGCLLGYSAWNTPGNKIGIALGMGQARYAFLVTERRPAALARAVNAHGSLLFKRFLKDYYYKATAIGEIRTYSRDRCMYSNVAAMADQNMILFNTGADYACLLAMLRKRMQTHSAVLAGKNAFGIGCPGASHNIRQIRGAFWSLAAYAHASLDYDNPDFLWGRAFEITLYPAIALH</sequence>
<dbReference type="RefSeq" id="WP_006676026.1">
    <property type="nucleotide sequence ID" value="NZ_AHKH01000014.1"/>
</dbReference>